<protein>
    <submittedName>
        <fullName evidence="1">Uncharacterized protein</fullName>
    </submittedName>
</protein>
<proteinExistence type="predicted"/>
<comment type="caution">
    <text evidence="1">The sequence shown here is derived from an EMBL/GenBank/DDBJ whole genome shotgun (WGS) entry which is preliminary data.</text>
</comment>
<dbReference type="EMBL" id="JANBOJ010000460">
    <property type="protein sequence ID" value="KAJ1719192.1"/>
    <property type="molecule type" value="Genomic_DNA"/>
</dbReference>
<name>A0A9W7XVI7_9FUNG</name>
<gene>
    <name evidence="1" type="ORF">LPJ53_006003</name>
</gene>
<evidence type="ECO:0000313" key="2">
    <source>
        <dbReference type="Proteomes" id="UP001149813"/>
    </source>
</evidence>
<dbReference type="Proteomes" id="UP001149813">
    <property type="component" value="Unassembled WGS sequence"/>
</dbReference>
<organism evidence="1 2">
    <name type="scientific">Coemansia erecta</name>
    <dbReference type="NCBI Taxonomy" id="147472"/>
    <lineage>
        <taxon>Eukaryota</taxon>
        <taxon>Fungi</taxon>
        <taxon>Fungi incertae sedis</taxon>
        <taxon>Zoopagomycota</taxon>
        <taxon>Kickxellomycotina</taxon>
        <taxon>Kickxellomycetes</taxon>
        <taxon>Kickxellales</taxon>
        <taxon>Kickxellaceae</taxon>
        <taxon>Coemansia</taxon>
    </lineage>
</organism>
<dbReference type="AlphaFoldDB" id="A0A9W7XVI7"/>
<evidence type="ECO:0000313" key="1">
    <source>
        <dbReference type="EMBL" id="KAJ1719192.1"/>
    </source>
</evidence>
<reference evidence="1" key="1">
    <citation type="submission" date="2022-07" db="EMBL/GenBank/DDBJ databases">
        <title>Phylogenomic reconstructions and comparative analyses of Kickxellomycotina fungi.</title>
        <authorList>
            <person name="Reynolds N.K."/>
            <person name="Stajich J.E."/>
            <person name="Barry K."/>
            <person name="Grigoriev I.V."/>
            <person name="Crous P."/>
            <person name="Smith M.E."/>
        </authorList>
    </citation>
    <scope>NUCLEOTIDE SEQUENCE</scope>
    <source>
        <strain evidence="1">NBRC 32514</strain>
    </source>
</reference>
<feature type="non-terminal residue" evidence="1">
    <location>
        <position position="70"/>
    </location>
</feature>
<keyword evidence="2" id="KW-1185">Reference proteome</keyword>
<accession>A0A9W7XVI7</accession>
<sequence length="70" mass="7877">MPRPKRVVKAFDKPDVKIDGAEQNYRPDIVIECTPIGQDGKLVETSESPKPLYENIFTVVEAKKTNSETD</sequence>